<dbReference type="SUPFAM" id="SSF52402">
    <property type="entry name" value="Adenine nucleotide alpha hydrolases-like"/>
    <property type="match status" value="1"/>
</dbReference>
<sequence>MAVTTILLASDGGPGALRAADWVRAQWAGTDAEVIVAVAEVPLPGGAYSLTIVPEGGADEAIYLAPETASELAVAALRETERHLAGMARVRGTIWRGKPVPAILTAIRQLRPGLVVVGRRNLSRGERLLLGSVSAGVVAHSPVPVLVVPPAVAEAVMEEPAAAGE</sequence>
<gene>
    <name evidence="3" type="ORF">R50_2537</name>
</gene>
<dbReference type="AlphaFoldDB" id="A0A6F8ZJ64"/>
<name>A0A6F8ZJ64_9FIRM</name>
<dbReference type="InterPro" id="IPR006015">
    <property type="entry name" value="Universal_stress_UspA"/>
</dbReference>
<dbReference type="PANTHER" id="PTHR31964">
    <property type="entry name" value="ADENINE NUCLEOTIDE ALPHA HYDROLASES-LIKE SUPERFAMILY PROTEIN"/>
    <property type="match status" value="1"/>
</dbReference>
<comment type="similarity">
    <text evidence="1">Belongs to the universal stress protein A family.</text>
</comment>
<evidence type="ECO:0000313" key="4">
    <source>
        <dbReference type="Proteomes" id="UP000503399"/>
    </source>
</evidence>
<dbReference type="InterPro" id="IPR014729">
    <property type="entry name" value="Rossmann-like_a/b/a_fold"/>
</dbReference>
<feature type="domain" description="UspA" evidence="2">
    <location>
        <begin position="5"/>
        <end position="149"/>
    </location>
</feature>
<dbReference type="EMBL" id="LR778114">
    <property type="protein sequence ID" value="CAB1130029.1"/>
    <property type="molecule type" value="Genomic_DNA"/>
</dbReference>
<dbReference type="InterPro" id="IPR006016">
    <property type="entry name" value="UspA"/>
</dbReference>
<proteinExistence type="inferred from homology"/>
<dbReference type="Gene3D" id="3.40.50.620">
    <property type="entry name" value="HUPs"/>
    <property type="match status" value="1"/>
</dbReference>
<reference evidence="3 4" key="1">
    <citation type="submission" date="2020-02" db="EMBL/GenBank/DDBJ databases">
        <authorList>
            <person name="Hogendoorn C."/>
        </authorList>
    </citation>
    <scope>NUCLEOTIDE SEQUENCE [LARGE SCALE GENOMIC DNA]</scope>
    <source>
        <strain evidence="3">R501</strain>
    </source>
</reference>
<keyword evidence="4" id="KW-1185">Reference proteome</keyword>
<dbReference type="KEGG" id="hfv:R50_2537"/>
<evidence type="ECO:0000256" key="1">
    <source>
        <dbReference type="ARBA" id="ARBA00008791"/>
    </source>
</evidence>
<evidence type="ECO:0000259" key="2">
    <source>
        <dbReference type="Pfam" id="PF00582"/>
    </source>
</evidence>
<evidence type="ECO:0000313" key="3">
    <source>
        <dbReference type="EMBL" id="CAB1130029.1"/>
    </source>
</evidence>
<dbReference type="PRINTS" id="PR01438">
    <property type="entry name" value="UNVRSLSTRESS"/>
</dbReference>
<accession>A0A6F8ZJ64</accession>
<dbReference type="Proteomes" id="UP000503399">
    <property type="component" value="Chromosome"/>
</dbReference>
<dbReference type="Pfam" id="PF00582">
    <property type="entry name" value="Usp"/>
    <property type="match status" value="1"/>
</dbReference>
<organism evidence="3 4">
    <name type="scientific">Candidatus Hydrogenisulfobacillus filiaventi</name>
    <dbReference type="NCBI Taxonomy" id="2707344"/>
    <lineage>
        <taxon>Bacteria</taxon>
        <taxon>Bacillati</taxon>
        <taxon>Bacillota</taxon>
        <taxon>Clostridia</taxon>
        <taxon>Eubacteriales</taxon>
        <taxon>Clostridiales Family XVII. Incertae Sedis</taxon>
        <taxon>Candidatus Hydrogenisulfobacillus</taxon>
    </lineage>
</organism>
<protein>
    <submittedName>
        <fullName evidence="3">Putative Universal stress protein UspA</fullName>
    </submittedName>
</protein>
<dbReference type="PANTHER" id="PTHR31964:SF113">
    <property type="entry name" value="USPA DOMAIN-CONTAINING PROTEIN"/>
    <property type="match status" value="1"/>
</dbReference>